<dbReference type="InterPro" id="IPR051807">
    <property type="entry name" value="Sec-metab_biosynth-assoc"/>
</dbReference>
<comment type="caution">
    <text evidence="2">The sequence shown here is derived from an EMBL/GenBank/DDBJ whole genome shotgun (WGS) entry which is preliminary data.</text>
</comment>
<dbReference type="InterPro" id="IPR011008">
    <property type="entry name" value="Dimeric_a/b-barrel"/>
</dbReference>
<dbReference type="PANTHER" id="PTHR33606:SF3">
    <property type="entry name" value="PROTEIN YCII"/>
    <property type="match status" value="1"/>
</dbReference>
<evidence type="ECO:0000313" key="3">
    <source>
        <dbReference type="Proteomes" id="UP001516023"/>
    </source>
</evidence>
<dbReference type="EMBL" id="JABMIG020000008">
    <property type="protein sequence ID" value="KAL3804402.1"/>
    <property type="molecule type" value="Genomic_DNA"/>
</dbReference>
<dbReference type="Pfam" id="PF03795">
    <property type="entry name" value="YCII"/>
    <property type="match status" value="1"/>
</dbReference>
<reference evidence="2 3" key="1">
    <citation type="journal article" date="2020" name="G3 (Bethesda)">
        <title>Improved Reference Genome for Cyclotella cryptica CCMP332, a Model for Cell Wall Morphogenesis, Salinity Adaptation, and Lipid Production in Diatoms (Bacillariophyta).</title>
        <authorList>
            <person name="Roberts W.R."/>
            <person name="Downey K.M."/>
            <person name="Ruck E.C."/>
            <person name="Traller J.C."/>
            <person name="Alverson A.J."/>
        </authorList>
    </citation>
    <scope>NUCLEOTIDE SEQUENCE [LARGE SCALE GENOMIC DNA]</scope>
    <source>
        <strain evidence="2 3">CCMP332</strain>
    </source>
</reference>
<dbReference type="SUPFAM" id="SSF54909">
    <property type="entry name" value="Dimeric alpha+beta barrel"/>
    <property type="match status" value="1"/>
</dbReference>
<proteinExistence type="predicted"/>
<dbReference type="InterPro" id="IPR005545">
    <property type="entry name" value="YCII"/>
</dbReference>
<protein>
    <recommendedName>
        <fullName evidence="1">YCII-related domain-containing protein</fullName>
    </recommendedName>
</protein>
<evidence type="ECO:0000313" key="2">
    <source>
        <dbReference type="EMBL" id="KAL3804402.1"/>
    </source>
</evidence>
<name>A0ABD3QVP3_9STRA</name>
<evidence type="ECO:0000259" key="1">
    <source>
        <dbReference type="Pfam" id="PF03795"/>
    </source>
</evidence>
<organism evidence="2 3">
    <name type="scientific">Cyclotella cryptica</name>
    <dbReference type="NCBI Taxonomy" id="29204"/>
    <lineage>
        <taxon>Eukaryota</taxon>
        <taxon>Sar</taxon>
        <taxon>Stramenopiles</taxon>
        <taxon>Ochrophyta</taxon>
        <taxon>Bacillariophyta</taxon>
        <taxon>Coscinodiscophyceae</taxon>
        <taxon>Thalassiosirophycidae</taxon>
        <taxon>Stephanodiscales</taxon>
        <taxon>Stephanodiscaceae</taxon>
        <taxon>Cyclotella</taxon>
    </lineage>
</organism>
<dbReference type="Gene3D" id="3.30.70.1060">
    <property type="entry name" value="Dimeric alpha+beta barrel"/>
    <property type="match status" value="1"/>
</dbReference>
<keyword evidence="3" id="KW-1185">Reference proteome</keyword>
<accession>A0ABD3QVP3</accession>
<dbReference type="AlphaFoldDB" id="A0ABD3QVP3"/>
<dbReference type="PANTHER" id="PTHR33606">
    <property type="entry name" value="PROTEIN YCII"/>
    <property type="match status" value="1"/>
</dbReference>
<dbReference type="Proteomes" id="UP001516023">
    <property type="component" value="Unassembled WGS sequence"/>
</dbReference>
<gene>
    <name evidence="2" type="ORF">HJC23_011330</name>
</gene>
<feature type="domain" description="YCII-related" evidence="1">
    <location>
        <begin position="54"/>
        <end position="140"/>
    </location>
</feature>
<sequence>MMSISRILNGASLVAVTSRLSLSQTTAFCPSIVSAKWMPTFGTATRLFSSPPTRYLLSYEYVPDVLEKRGPHREGHIGLAKDMIQEGLCVSGGPSFTPGDSVPSGALFIFTSKEAAEKFVAEDPYVSNGIVTGHEIAEWSVVVGSN</sequence>